<dbReference type="InterPro" id="IPR036259">
    <property type="entry name" value="MFS_trans_sf"/>
</dbReference>
<dbReference type="SUPFAM" id="SSF103473">
    <property type="entry name" value="MFS general substrate transporter"/>
    <property type="match status" value="1"/>
</dbReference>
<feature type="transmembrane region" description="Helical" evidence="6">
    <location>
        <begin position="142"/>
        <end position="161"/>
    </location>
</feature>
<dbReference type="GO" id="GO:0022857">
    <property type="term" value="F:transmembrane transporter activity"/>
    <property type="evidence" value="ECO:0007669"/>
    <property type="project" value="InterPro"/>
</dbReference>
<proteinExistence type="inferred from homology"/>
<evidence type="ECO:0000256" key="3">
    <source>
        <dbReference type="ARBA" id="ARBA00022692"/>
    </source>
</evidence>
<comment type="subcellular location">
    <subcellularLocation>
        <location evidence="1">Membrane</location>
        <topology evidence="1">Multi-pass membrane protein</topology>
    </subcellularLocation>
</comment>
<feature type="transmembrane region" description="Helical" evidence="6">
    <location>
        <begin position="167"/>
        <end position="186"/>
    </location>
</feature>
<evidence type="ECO:0000256" key="4">
    <source>
        <dbReference type="ARBA" id="ARBA00022989"/>
    </source>
</evidence>
<name>A0A9Q1JRL1_9CARY</name>
<evidence type="ECO:0000256" key="1">
    <source>
        <dbReference type="ARBA" id="ARBA00004141"/>
    </source>
</evidence>
<protein>
    <submittedName>
        <fullName evidence="7">Uncharacterized protein</fullName>
    </submittedName>
</protein>
<feature type="transmembrane region" description="Helical" evidence="6">
    <location>
        <begin position="285"/>
        <end position="303"/>
    </location>
</feature>
<dbReference type="AlphaFoldDB" id="A0A9Q1JRL1"/>
<evidence type="ECO:0000256" key="2">
    <source>
        <dbReference type="ARBA" id="ARBA00005982"/>
    </source>
</evidence>
<dbReference type="PANTHER" id="PTHR11654">
    <property type="entry name" value="OLIGOPEPTIDE TRANSPORTER-RELATED"/>
    <property type="match status" value="1"/>
</dbReference>
<reference evidence="7" key="1">
    <citation type="submission" date="2022-04" db="EMBL/GenBank/DDBJ databases">
        <title>Carnegiea gigantea Genome sequencing and assembly v2.</title>
        <authorList>
            <person name="Copetti D."/>
            <person name="Sanderson M.J."/>
            <person name="Burquez A."/>
            <person name="Wojciechowski M.F."/>
        </authorList>
    </citation>
    <scope>NUCLEOTIDE SEQUENCE</scope>
    <source>
        <strain evidence="7">SGP5-SGP5p</strain>
        <tissue evidence="7">Aerial part</tissue>
    </source>
</reference>
<sequence length="304" mass="33556">MGGQSSHQHRVLEDPLLQLNNDIKGEDLMVSISKVCSLTPSPFSTSNECCECLAYYGIAKNLVNYISGKLHERNVSAARTSGMSRFGLPCGDSSTMCNFFWGLYLIALGTGGIKPCVSSFGADKFDDTDTNERVKKGSFFNWFYFSISIGSFVSISLIIWIQETIGWGIGFGIPATSMGFAIAFFFSVTSLHRFQRPGGSPLTRVCQVVVASWHKRNLDVSPGCGLVYETSNLNSAIERSHKLDHTDGIMWLDKAAVLMDDGRKTGDFSNPWRLCSVTQVEELKILVRMFLIWVAGIVFSAVYS</sequence>
<gene>
    <name evidence="7" type="ORF">Cgig2_001252</name>
</gene>
<dbReference type="Proteomes" id="UP001153076">
    <property type="component" value="Unassembled WGS sequence"/>
</dbReference>
<dbReference type="Pfam" id="PF00854">
    <property type="entry name" value="PTR2"/>
    <property type="match status" value="1"/>
</dbReference>
<keyword evidence="5 6" id="KW-0472">Membrane</keyword>
<dbReference type="EMBL" id="JAKOGI010000861">
    <property type="protein sequence ID" value="KAJ8429755.1"/>
    <property type="molecule type" value="Genomic_DNA"/>
</dbReference>
<dbReference type="OrthoDB" id="8904098at2759"/>
<dbReference type="GO" id="GO:0016020">
    <property type="term" value="C:membrane"/>
    <property type="evidence" value="ECO:0007669"/>
    <property type="project" value="UniProtKB-SubCell"/>
</dbReference>
<evidence type="ECO:0000313" key="8">
    <source>
        <dbReference type="Proteomes" id="UP001153076"/>
    </source>
</evidence>
<comment type="caution">
    <text evidence="7">The sequence shown here is derived from an EMBL/GenBank/DDBJ whole genome shotgun (WGS) entry which is preliminary data.</text>
</comment>
<accession>A0A9Q1JRL1</accession>
<keyword evidence="3 6" id="KW-0812">Transmembrane</keyword>
<comment type="similarity">
    <text evidence="2">Belongs to the major facilitator superfamily. Proton-dependent oligopeptide transporter (POT/PTR) (TC 2.A.17) family.</text>
</comment>
<keyword evidence="4 6" id="KW-1133">Transmembrane helix</keyword>
<dbReference type="InterPro" id="IPR000109">
    <property type="entry name" value="POT_fam"/>
</dbReference>
<dbReference type="Gene3D" id="1.20.1250.20">
    <property type="entry name" value="MFS general substrate transporter like domains"/>
    <property type="match status" value="2"/>
</dbReference>
<keyword evidence="8" id="KW-1185">Reference proteome</keyword>
<organism evidence="7 8">
    <name type="scientific">Carnegiea gigantea</name>
    <dbReference type="NCBI Taxonomy" id="171969"/>
    <lineage>
        <taxon>Eukaryota</taxon>
        <taxon>Viridiplantae</taxon>
        <taxon>Streptophyta</taxon>
        <taxon>Embryophyta</taxon>
        <taxon>Tracheophyta</taxon>
        <taxon>Spermatophyta</taxon>
        <taxon>Magnoliopsida</taxon>
        <taxon>eudicotyledons</taxon>
        <taxon>Gunneridae</taxon>
        <taxon>Pentapetalae</taxon>
        <taxon>Caryophyllales</taxon>
        <taxon>Cactineae</taxon>
        <taxon>Cactaceae</taxon>
        <taxon>Cactoideae</taxon>
        <taxon>Echinocereeae</taxon>
        <taxon>Carnegiea</taxon>
    </lineage>
</organism>
<evidence type="ECO:0000313" key="7">
    <source>
        <dbReference type="EMBL" id="KAJ8429755.1"/>
    </source>
</evidence>
<evidence type="ECO:0000256" key="5">
    <source>
        <dbReference type="ARBA" id="ARBA00023136"/>
    </source>
</evidence>
<evidence type="ECO:0000256" key="6">
    <source>
        <dbReference type="SAM" id="Phobius"/>
    </source>
</evidence>